<sequence length="247" mass="25444">MNSADTQRPPTKTAIVTGTARGIGLAIARELAAGGARVIAVDIEPTPPGPGLVPVRVDLTDSDAPTRVLRAAGTVVDILVNNAFAEERASILDGTSDGWSRTFDVSLHAAVHLSRAFAAERGGRSGAIVNIASVHAGAALPDFGAYAAAKAGLVAFTRAAAVEWGPLGIRVNAINPGFIAVERNEHAWSDPAALTRRMAPYPLRRPGRPQEVAHAVAFLTGDQASFITGAVLPVDGGLTARLPEADA</sequence>
<comment type="similarity">
    <text evidence="1">Belongs to the short-chain dehydrogenases/reductases (SDR) family.</text>
</comment>
<evidence type="ECO:0000256" key="2">
    <source>
        <dbReference type="ARBA" id="ARBA00023002"/>
    </source>
</evidence>
<dbReference type="PANTHER" id="PTHR24321">
    <property type="entry name" value="DEHYDROGENASES, SHORT CHAIN"/>
    <property type="match status" value="1"/>
</dbReference>
<evidence type="ECO:0000313" key="5">
    <source>
        <dbReference type="EMBL" id="OPC76911.1"/>
    </source>
</evidence>
<dbReference type="PROSITE" id="PS00061">
    <property type="entry name" value="ADH_SHORT"/>
    <property type="match status" value="1"/>
</dbReference>
<dbReference type="FunFam" id="3.40.50.720:FF:000084">
    <property type="entry name" value="Short-chain dehydrogenase reductase"/>
    <property type="match status" value="1"/>
</dbReference>
<gene>
    <name evidence="5" type="ORF">B4N89_40625</name>
</gene>
<dbReference type="PRINTS" id="PR00080">
    <property type="entry name" value="SDRFAMILY"/>
</dbReference>
<proteinExistence type="inferred from homology"/>
<evidence type="ECO:0000259" key="4">
    <source>
        <dbReference type="SMART" id="SM00822"/>
    </source>
</evidence>
<evidence type="ECO:0000256" key="3">
    <source>
        <dbReference type="ARBA" id="ARBA00023027"/>
    </source>
</evidence>
<dbReference type="CDD" id="cd05233">
    <property type="entry name" value="SDR_c"/>
    <property type="match status" value="1"/>
</dbReference>
<dbReference type="Gene3D" id="3.40.50.720">
    <property type="entry name" value="NAD(P)-binding Rossmann-like Domain"/>
    <property type="match status" value="1"/>
</dbReference>
<dbReference type="InterPro" id="IPR002347">
    <property type="entry name" value="SDR_fam"/>
</dbReference>
<dbReference type="GO" id="GO:0016491">
    <property type="term" value="F:oxidoreductase activity"/>
    <property type="evidence" value="ECO:0007669"/>
    <property type="project" value="UniProtKB-KW"/>
</dbReference>
<dbReference type="PANTHER" id="PTHR24321:SF8">
    <property type="entry name" value="ESTRADIOL 17-BETA-DEHYDROGENASE 8-RELATED"/>
    <property type="match status" value="1"/>
</dbReference>
<name>A0A1T3NJV9_9ACTN</name>
<keyword evidence="2" id="KW-0560">Oxidoreductase</keyword>
<feature type="domain" description="Ketoreductase" evidence="4">
    <location>
        <begin position="12"/>
        <end position="191"/>
    </location>
</feature>
<dbReference type="Pfam" id="PF13561">
    <property type="entry name" value="adh_short_C2"/>
    <property type="match status" value="1"/>
</dbReference>
<dbReference type="EMBL" id="MWQN01000004">
    <property type="protein sequence ID" value="OPC76911.1"/>
    <property type="molecule type" value="Genomic_DNA"/>
</dbReference>
<comment type="caution">
    <text evidence="5">The sequence shown here is derived from an EMBL/GenBank/DDBJ whole genome shotgun (WGS) entry which is preliminary data.</text>
</comment>
<dbReference type="PRINTS" id="PR00081">
    <property type="entry name" value="GDHRDH"/>
</dbReference>
<reference evidence="5 6" key="1">
    <citation type="submission" date="2017-03" db="EMBL/GenBank/DDBJ databases">
        <title>Draft genome sequence of Streptomyces scabrisporus NF3, endophyte isolated from Amphipterygium adstringens.</title>
        <authorList>
            <person name="Vazquez M."/>
            <person name="Ceapa C.D."/>
            <person name="Rodriguez Luna D."/>
            <person name="Sanchez Esquivel S."/>
        </authorList>
    </citation>
    <scope>NUCLEOTIDE SEQUENCE [LARGE SCALE GENOMIC DNA]</scope>
    <source>
        <strain evidence="5 6">NF3</strain>
    </source>
</reference>
<organism evidence="5 6">
    <name type="scientific">Embleya scabrispora</name>
    <dbReference type="NCBI Taxonomy" id="159449"/>
    <lineage>
        <taxon>Bacteria</taxon>
        <taxon>Bacillati</taxon>
        <taxon>Actinomycetota</taxon>
        <taxon>Actinomycetes</taxon>
        <taxon>Kitasatosporales</taxon>
        <taxon>Streptomycetaceae</taxon>
        <taxon>Embleya</taxon>
    </lineage>
</organism>
<protein>
    <recommendedName>
        <fullName evidence="4">Ketoreductase domain-containing protein</fullName>
    </recommendedName>
</protein>
<dbReference type="RefSeq" id="WP_078981669.1">
    <property type="nucleotide sequence ID" value="NZ_MWQN01000004.1"/>
</dbReference>
<dbReference type="InterPro" id="IPR057326">
    <property type="entry name" value="KR_dom"/>
</dbReference>
<keyword evidence="6" id="KW-1185">Reference proteome</keyword>
<evidence type="ECO:0000256" key="1">
    <source>
        <dbReference type="ARBA" id="ARBA00006484"/>
    </source>
</evidence>
<dbReference type="SUPFAM" id="SSF51735">
    <property type="entry name" value="NAD(P)-binding Rossmann-fold domains"/>
    <property type="match status" value="1"/>
</dbReference>
<dbReference type="InterPro" id="IPR036291">
    <property type="entry name" value="NAD(P)-bd_dom_sf"/>
</dbReference>
<evidence type="ECO:0000313" key="6">
    <source>
        <dbReference type="Proteomes" id="UP000190037"/>
    </source>
</evidence>
<dbReference type="SMART" id="SM00822">
    <property type="entry name" value="PKS_KR"/>
    <property type="match status" value="1"/>
</dbReference>
<dbReference type="STRING" id="159449.B4N89_40625"/>
<dbReference type="OrthoDB" id="3622357at2"/>
<dbReference type="AlphaFoldDB" id="A0A1T3NJV9"/>
<keyword evidence="3" id="KW-0520">NAD</keyword>
<accession>A0A1T3NJV9</accession>
<dbReference type="Proteomes" id="UP000190037">
    <property type="component" value="Unassembled WGS sequence"/>
</dbReference>
<dbReference type="InterPro" id="IPR020904">
    <property type="entry name" value="Sc_DH/Rdtase_CS"/>
</dbReference>